<feature type="modified residue" description="4-aspartylphosphate" evidence="1">
    <location>
        <position position="62"/>
    </location>
</feature>
<dbReference type="PANTHER" id="PTHR44520:SF2">
    <property type="entry name" value="RESPONSE REGULATOR RCP1"/>
    <property type="match status" value="1"/>
</dbReference>
<organism evidence="3 4">
    <name type="scientific">Negadavirga shengliensis</name>
    <dbReference type="NCBI Taxonomy" id="1389218"/>
    <lineage>
        <taxon>Bacteria</taxon>
        <taxon>Pseudomonadati</taxon>
        <taxon>Bacteroidota</taxon>
        <taxon>Cytophagia</taxon>
        <taxon>Cytophagales</taxon>
        <taxon>Cyclobacteriaceae</taxon>
        <taxon>Negadavirga</taxon>
    </lineage>
</organism>
<keyword evidence="1" id="KW-0597">Phosphoprotein</keyword>
<dbReference type="SMART" id="SM00448">
    <property type="entry name" value="REC"/>
    <property type="match status" value="1"/>
</dbReference>
<accession>A0ABV9T0B4</accession>
<dbReference type="Gene3D" id="3.40.50.2300">
    <property type="match status" value="1"/>
</dbReference>
<comment type="caution">
    <text evidence="3">The sequence shown here is derived from an EMBL/GenBank/DDBJ whole genome shotgun (WGS) entry which is preliminary data.</text>
</comment>
<reference evidence="4" key="1">
    <citation type="journal article" date="2019" name="Int. J. Syst. Evol. Microbiol.">
        <title>The Global Catalogue of Microorganisms (GCM) 10K type strain sequencing project: providing services to taxonomists for standard genome sequencing and annotation.</title>
        <authorList>
            <consortium name="The Broad Institute Genomics Platform"/>
            <consortium name="The Broad Institute Genome Sequencing Center for Infectious Disease"/>
            <person name="Wu L."/>
            <person name="Ma J."/>
        </authorList>
    </citation>
    <scope>NUCLEOTIDE SEQUENCE [LARGE SCALE GENOMIC DNA]</scope>
    <source>
        <strain evidence="4">CGMCC 4.7466</strain>
    </source>
</reference>
<sequence length="137" mass="15552">MAISLVMIDDSQVDIMMVKNASKKLKEAVDFSSFISPEEALEFIDKVSRGELHLDDLIILLDINMPKISGFEVLDLIRKDMEMFSTPVIMFSTSSNLEDFQIALEKGANAYLVKPISTRDYNNVIQSAVGFWKYHCH</sequence>
<keyword evidence="4" id="KW-1185">Reference proteome</keyword>
<evidence type="ECO:0000313" key="3">
    <source>
        <dbReference type="EMBL" id="MFC4871986.1"/>
    </source>
</evidence>
<feature type="domain" description="Response regulatory" evidence="2">
    <location>
        <begin position="4"/>
        <end position="129"/>
    </location>
</feature>
<evidence type="ECO:0000259" key="2">
    <source>
        <dbReference type="PROSITE" id="PS50110"/>
    </source>
</evidence>
<dbReference type="Pfam" id="PF00072">
    <property type="entry name" value="Response_reg"/>
    <property type="match status" value="1"/>
</dbReference>
<name>A0ABV9T0B4_9BACT</name>
<evidence type="ECO:0000256" key="1">
    <source>
        <dbReference type="PROSITE-ProRule" id="PRU00169"/>
    </source>
</evidence>
<dbReference type="RefSeq" id="WP_377063971.1">
    <property type="nucleotide sequence ID" value="NZ_JBHSJJ010000004.1"/>
</dbReference>
<dbReference type="Proteomes" id="UP001595818">
    <property type="component" value="Unassembled WGS sequence"/>
</dbReference>
<dbReference type="PROSITE" id="PS50110">
    <property type="entry name" value="RESPONSE_REGULATORY"/>
    <property type="match status" value="1"/>
</dbReference>
<dbReference type="InterPro" id="IPR011006">
    <property type="entry name" value="CheY-like_superfamily"/>
</dbReference>
<protein>
    <submittedName>
        <fullName evidence="3">Response regulator</fullName>
    </submittedName>
</protein>
<gene>
    <name evidence="3" type="ORF">ACFPFU_09825</name>
</gene>
<dbReference type="InterPro" id="IPR001789">
    <property type="entry name" value="Sig_transdc_resp-reg_receiver"/>
</dbReference>
<proteinExistence type="predicted"/>
<dbReference type="SUPFAM" id="SSF52172">
    <property type="entry name" value="CheY-like"/>
    <property type="match status" value="1"/>
</dbReference>
<dbReference type="InterPro" id="IPR052893">
    <property type="entry name" value="TCS_response_regulator"/>
</dbReference>
<dbReference type="PANTHER" id="PTHR44520">
    <property type="entry name" value="RESPONSE REGULATOR RCP1-RELATED"/>
    <property type="match status" value="1"/>
</dbReference>
<evidence type="ECO:0000313" key="4">
    <source>
        <dbReference type="Proteomes" id="UP001595818"/>
    </source>
</evidence>
<dbReference type="EMBL" id="JBHSJJ010000004">
    <property type="protein sequence ID" value="MFC4871986.1"/>
    <property type="molecule type" value="Genomic_DNA"/>
</dbReference>